<dbReference type="OrthoDB" id="8636587at2"/>
<dbReference type="Proteomes" id="UP000494183">
    <property type="component" value="Unassembled WGS sequence"/>
</dbReference>
<organism evidence="1 2">
    <name type="scientific">Achromobacter insolitus</name>
    <dbReference type="NCBI Taxonomy" id="217204"/>
    <lineage>
        <taxon>Bacteria</taxon>
        <taxon>Pseudomonadati</taxon>
        <taxon>Pseudomonadota</taxon>
        <taxon>Betaproteobacteria</taxon>
        <taxon>Burkholderiales</taxon>
        <taxon>Alcaligenaceae</taxon>
        <taxon>Achromobacter</taxon>
    </lineage>
</organism>
<sequence length="97" mass="11118">MPFKAPLTHAELRAIRERQPWNSDVVSLLWEVKRLRSALLRWHQVSSDLKRPAGLMGDIYDELLANLAMEPCVCERDQATAQLMDSPPKPRKLASPR</sequence>
<name>A0A6S7F7B8_9BURK</name>
<evidence type="ECO:0000313" key="2">
    <source>
        <dbReference type="Proteomes" id="UP000494183"/>
    </source>
</evidence>
<dbReference type="EMBL" id="CADILH010000005">
    <property type="protein sequence ID" value="CAB3934024.1"/>
    <property type="molecule type" value="Genomic_DNA"/>
</dbReference>
<dbReference type="RefSeq" id="WP_063640965.1">
    <property type="nucleotide sequence ID" value="NZ_CADIJK010000003.1"/>
</dbReference>
<dbReference type="AlphaFoldDB" id="A0A6S7F7B8"/>
<accession>A0A6S7F7B8</accession>
<keyword evidence="2" id="KW-1185">Reference proteome</keyword>
<proteinExistence type="predicted"/>
<gene>
    <name evidence="1" type="ORF">LMG6000_03534</name>
</gene>
<dbReference type="KEGG" id="ais:BUW96_12825"/>
<dbReference type="GeneID" id="92763019"/>
<protein>
    <submittedName>
        <fullName evidence="1">Uncharacterized protein</fullName>
    </submittedName>
</protein>
<reference evidence="1 2" key="1">
    <citation type="submission" date="2020-04" db="EMBL/GenBank/DDBJ databases">
        <authorList>
            <person name="De Canck E."/>
        </authorList>
    </citation>
    <scope>NUCLEOTIDE SEQUENCE [LARGE SCALE GENOMIC DNA]</scope>
    <source>
        <strain evidence="1 2">LMG 6000</strain>
    </source>
</reference>
<evidence type="ECO:0000313" key="1">
    <source>
        <dbReference type="EMBL" id="CAB3934024.1"/>
    </source>
</evidence>